<dbReference type="OrthoDB" id="1748983at2759"/>
<evidence type="ECO:0008006" key="3">
    <source>
        <dbReference type="Google" id="ProtNLM"/>
    </source>
</evidence>
<name>A0A9D3V8H6_9ROSI</name>
<sequence>MEGYLTIKENIVVCTSSGGLRGREEVAVQRQTRSRITGLEGENGRWFSTTEEMLQLALDYFGNLFSTSKMGTDERFFKLVEKRITKSMNDNLLKQFTEEDIGYALKTMAPLKAPGIDGFSEIFFQRQKGNFALQLDMSKAYDRVEWDFLAGMMTCLGFHADWVVLIMRCVCSVSYSVSLNGSNSE</sequence>
<reference evidence="1 2" key="1">
    <citation type="journal article" date="2021" name="Plant Biotechnol. J.">
        <title>Multi-omics assisted identification of the key and species-specific regulatory components of drought-tolerant mechanisms in Gossypium stocksii.</title>
        <authorList>
            <person name="Yu D."/>
            <person name="Ke L."/>
            <person name="Zhang D."/>
            <person name="Wu Y."/>
            <person name="Sun Y."/>
            <person name="Mei J."/>
            <person name="Sun J."/>
            <person name="Sun Y."/>
        </authorList>
    </citation>
    <scope>NUCLEOTIDE SEQUENCE [LARGE SCALE GENOMIC DNA]</scope>
    <source>
        <strain evidence="2">cv. E1</strain>
        <tissue evidence="1">Leaf</tissue>
    </source>
</reference>
<accession>A0A9D3V8H6</accession>
<dbReference type="EMBL" id="JAIQCV010000008">
    <property type="protein sequence ID" value="KAH1074000.1"/>
    <property type="molecule type" value="Genomic_DNA"/>
</dbReference>
<dbReference type="AlphaFoldDB" id="A0A9D3V8H6"/>
<keyword evidence="2" id="KW-1185">Reference proteome</keyword>
<evidence type="ECO:0000313" key="1">
    <source>
        <dbReference type="EMBL" id="KAH1074000.1"/>
    </source>
</evidence>
<evidence type="ECO:0000313" key="2">
    <source>
        <dbReference type="Proteomes" id="UP000828251"/>
    </source>
</evidence>
<organism evidence="1 2">
    <name type="scientific">Gossypium stocksii</name>
    <dbReference type="NCBI Taxonomy" id="47602"/>
    <lineage>
        <taxon>Eukaryota</taxon>
        <taxon>Viridiplantae</taxon>
        <taxon>Streptophyta</taxon>
        <taxon>Embryophyta</taxon>
        <taxon>Tracheophyta</taxon>
        <taxon>Spermatophyta</taxon>
        <taxon>Magnoliopsida</taxon>
        <taxon>eudicotyledons</taxon>
        <taxon>Gunneridae</taxon>
        <taxon>Pentapetalae</taxon>
        <taxon>rosids</taxon>
        <taxon>malvids</taxon>
        <taxon>Malvales</taxon>
        <taxon>Malvaceae</taxon>
        <taxon>Malvoideae</taxon>
        <taxon>Gossypium</taxon>
    </lineage>
</organism>
<gene>
    <name evidence="1" type="ORF">J1N35_026328</name>
</gene>
<comment type="caution">
    <text evidence="1">The sequence shown here is derived from an EMBL/GenBank/DDBJ whole genome shotgun (WGS) entry which is preliminary data.</text>
</comment>
<dbReference type="Proteomes" id="UP000828251">
    <property type="component" value="Unassembled WGS sequence"/>
</dbReference>
<proteinExistence type="predicted"/>
<protein>
    <recommendedName>
        <fullName evidence="3">Reverse transcriptase domain-containing protein</fullName>
    </recommendedName>
</protein>